<dbReference type="InterPro" id="IPR029063">
    <property type="entry name" value="SAM-dependent_MTases_sf"/>
</dbReference>
<dbReference type="CDD" id="cd02440">
    <property type="entry name" value="AdoMet_MTases"/>
    <property type="match status" value="1"/>
</dbReference>
<organism evidence="4">
    <name type="scientific">marine sediment metagenome</name>
    <dbReference type="NCBI Taxonomy" id="412755"/>
    <lineage>
        <taxon>unclassified sequences</taxon>
        <taxon>metagenomes</taxon>
        <taxon>ecological metagenomes</taxon>
    </lineage>
</organism>
<evidence type="ECO:0000256" key="2">
    <source>
        <dbReference type="ARBA" id="ARBA00022679"/>
    </source>
</evidence>
<dbReference type="PANTHER" id="PTHR43591:SF24">
    <property type="entry name" value="2-METHOXY-6-POLYPRENYL-1,4-BENZOQUINOL METHYLASE, MITOCHONDRIAL"/>
    <property type="match status" value="1"/>
</dbReference>
<dbReference type="Pfam" id="PF01209">
    <property type="entry name" value="Ubie_methyltran"/>
    <property type="match status" value="1"/>
</dbReference>
<dbReference type="GO" id="GO:0042181">
    <property type="term" value="P:ketone biosynthetic process"/>
    <property type="evidence" value="ECO:0007669"/>
    <property type="project" value="UniProtKB-ARBA"/>
</dbReference>
<evidence type="ECO:0000313" key="4">
    <source>
        <dbReference type="EMBL" id="KKN87860.1"/>
    </source>
</evidence>
<dbReference type="GO" id="GO:0008168">
    <property type="term" value="F:methyltransferase activity"/>
    <property type="evidence" value="ECO:0007669"/>
    <property type="project" value="UniProtKB-KW"/>
</dbReference>
<dbReference type="InterPro" id="IPR004033">
    <property type="entry name" value="UbiE/COQ5_MeTrFase"/>
</dbReference>
<evidence type="ECO:0008006" key="5">
    <source>
        <dbReference type="Google" id="ProtNLM"/>
    </source>
</evidence>
<dbReference type="InterPro" id="IPR023576">
    <property type="entry name" value="UbiE/COQ5_MeTrFase_CS"/>
</dbReference>
<keyword evidence="3" id="KW-0949">S-adenosyl-L-methionine</keyword>
<dbReference type="HAMAP" id="MF_01813">
    <property type="entry name" value="MenG_UbiE_methyltr"/>
    <property type="match status" value="1"/>
</dbReference>
<evidence type="ECO:0000256" key="3">
    <source>
        <dbReference type="ARBA" id="ARBA00022691"/>
    </source>
</evidence>
<proteinExistence type="inferred from homology"/>
<name>A0A0F9U3P9_9ZZZZ</name>
<reference evidence="4" key="1">
    <citation type="journal article" date="2015" name="Nature">
        <title>Complex archaea that bridge the gap between prokaryotes and eukaryotes.</title>
        <authorList>
            <person name="Spang A."/>
            <person name="Saw J.H."/>
            <person name="Jorgensen S.L."/>
            <person name="Zaremba-Niedzwiedzka K."/>
            <person name="Martijn J."/>
            <person name="Lind A.E."/>
            <person name="van Eijk R."/>
            <person name="Schleper C."/>
            <person name="Guy L."/>
            <person name="Ettema T.J."/>
        </authorList>
    </citation>
    <scope>NUCLEOTIDE SEQUENCE</scope>
</reference>
<protein>
    <recommendedName>
        <fullName evidence="5">Demethylmenaquinone methyltransferase</fullName>
    </recommendedName>
</protein>
<dbReference type="PROSITE" id="PS01183">
    <property type="entry name" value="UBIE_1"/>
    <property type="match status" value="1"/>
</dbReference>
<dbReference type="NCBIfam" id="TIGR01934">
    <property type="entry name" value="MenG_MenH_UbiE"/>
    <property type="match status" value="1"/>
</dbReference>
<dbReference type="PROSITE" id="PS51608">
    <property type="entry name" value="SAM_MT_UBIE"/>
    <property type="match status" value="1"/>
</dbReference>
<dbReference type="AlphaFoldDB" id="A0A0F9U3P9"/>
<dbReference type="Gene3D" id="3.40.50.150">
    <property type="entry name" value="Vaccinia Virus protein VP39"/>
    <property type="match status" value="1"/>
</dbReference>
<keyword evidence="1" id="KW-0489">Methyltransferase</keyword>
<comment type="caution">
    <text evidence="4">The sequence shown here is derived from an EMBL/GenBank/DDBJ whole genome shotgun (WGS) entry which is preliminary data.</text>
</comment>
<dbReference type="EMBL" id="LAZR01000133">
    <property type="protein sequence ID" value="KKN87860.1"/>
    <property type="molecule type" value="Genomic_DNA"/>
</dbReference>
<evidence type="ECO:0000256" key="1">
    <source>
        <dbReference type="ARBA" id="ARBA00022603"/>
    </source>
</evidence>
<sequence>MTGPAQRDSLLSANDNRRMFDRIARRYDLMNHLLSLGLDRRWRKKAVAMLAPREGGRYLDIGCGTGDVAMEVLRQGPGSHVIGIDPAAEMLAIAERKAERAEAGEGVTFQAGDATELALADGTFDGVISAFCVRNITHRARAFEQMRRVLVPGGMAVILELTVPGSRFVRFGHGLFLRCFVPLAGRLIAGGGTAYRYLADSISDFTEPAEIGRMMDDAGFIETRQIALQGGVVTIFVGRSP</sequence>
<accession>A0A0F9U3P9</accession>
<gene>
    <name evidence="4" type="ORF">LCGC14_0253910</name>
</gene>
<dbReference type="GO" id="GO:0032259">
    <property type="term" value="P:methylation"/>
    <property type="evidence" value="ECO:0007669"/>
    <property type="project" value="UniProtKB-KW"/>
</dbReference>
<dbReference type="SUPFAM" id="SSF53335">
    <property type="entry name" value="S-adenosyl-L-methionine-dependent methyltransferases"/>
    <property type="match status" value="1"/>
</dbReference>
<keyword evidence="2" id="KW-0808">Transferase</keyword>
<dbReference type="PANTHER" id="PTHR43591">
    <property type="entry name" value="METHYLTRANSFERASE"/>
    <property type="match status" value="1"/>
</dbReference>